<comment type="caution">
    <text evidence="1">The sequence shown here is derived from an EMBL/GenBank/DDBJ whole genome shotgun (WGS) entry which is preliminary data.</text>
</comment>
<sequence length="68" mass="7326">MTKGVGGLDEEALADAAELFGTANRADTVNAALRDASARLRRVKALAELVEIAKTGQFDELLDKERRP</sequence>
<dbReference type="EMBL" id="JASCTH010000003">
    <property type="protein sequence ID" value="MDI6098237.1"/>
    <property type="molecule type" value="Genomic_DNA"/>
</dbReference>
<evidence type="ECO:0000313" key="1">
    <source>
        <dbReference type="EMBL" id="MDI6098237.1"/>
    </source>
</evidence>
<name>A0ABT6WEV5_9ACTN</name>
<organism evidence="1 2">
    <name type="scientific">Actinoplanes sandaracinus</name>
    <dbReference type="NCBI Taxonomy" id="3045177"/>
    <lineage>
        <taxon>Bacteria</taxon>
        <taxon>Bacillati</taxon>
        <taxon>Actinomycetota</taxon>
        <taxon>Actinomycetes</taxon>
        <taxon>Micromonosporales</taxon>
        <taxon>Micromonosporaceae</taxon>
        <taxon>Actinoplanes</taxon>
    </lineage>
</organism>
<evidence type="ECO:0000313" key="2">
    <source>
        <dbReference type="Proteomes" id="UP001241758"/>
    </source>
</evidence>
<protein>
    <submittedName>
        <fullName evidence="1">DUF2191 domain-containing protein</fullName>
    </submittedName>
</protein>
<reference evidence="1 2" key="1">
    <citation type="submission" date="2023-05" db="EMBL/GenBank/DDBJ databases">
        <title>Actinoplanes sp. NEAU-A12 genome sequencing.</title>
        <authorList>
            <person name="Wang Z.-S."/>
        </authorList>
    </citation>
    <scope>NUCLEOTIDE SEQUENCE [LARGE SCALE GENOMIC DNA]</scope>
    <source>
        <strain evidence="1 2">NEAU-A12</strain>
    </source>
</reference>
<dbReference type="RefSeq" id="WP_282757786.1">
    <property type="nucleotide sequence ID" value="NZ_JASCTH010000003.1"/>
</dbReference>
<proteinExistence type="predicted"/>
<dbReference type="Proteomes" id="UP001241758">
    <property type="component" value="Unassembled WGS sequence"/>
</dbReference>
<accession>A0ABT6WEV5</accession>
<keyword evidence="2" id="KW-1185">Reference proteome</keyword>
<gene>
    <name evidence="1" type="ORF">QLQ12_06430</name>
</gene>